<accession>A0A167MZS6</accession>
<feature type="transmembrane region" description="Helical" evidence="1">
    <location>
        <begin position="77"/>
        <end position="100"/>
    </location>
</feature>
<feature type="transmembrane region" description="Helical" evidence="1">
    <location>
        <begin position="120"/>
        <end position="146"/>
    </location>
</feature>
<dbReference type="Proteomes" id="UP000076738">
    <property type="component" value="Unassembled WGS sequence"/>
</dbReference>
<sequence>MARTTTRIEELGLGVVVTVAIAIYAYAIYHVPDAPRTEVIAESPARSLGFLRILNVITHPVRIVWPHAHIPFIPIAYALSALYNIAYPLVVVLQTIFYIITWPVRLIYALASLMYPLYVFFGVATLVGLAVGSGFAGVAHIIWFAADAKG</sequence>
<dbReference type="AlphaFoldDB" id="A0A167MZS6"/>
<proteinExistence type="predicted"/>
<evidence type="ECO:0000256" key="1">
    <source>
        <dbReference type="SAM" id="Phobius"/>
    </source>
</evidence>
<dbReference type="EMBL" id="KV417281">
    <property type="protein sequence ID" value="KZO97208.1"/>
    <property type="molecule type" value="Genomic_DNA"/>
</dbReference>
<keyword evidence="3" id="KW-1185">Reference proteome</keyword>
<keyword evidence="1" id="KW-0472">Membrane</keyword>
<feature type="transmembrane region" description="Helical" evidence="1">
    <location>
        <begin position="12"/>
        <end position="29"/>
    </location>
</feature>
<protein>
    <submittedName>
        <fullName evidence="2">Uncharacterized protein</fullName>
    </submittedName>
</protein>
<name>A0A167MZS6_CALVF</name>
<evidence type="ECO:0000313" key="2">
    <source>
        <dbReference type="EMBL" id="KZO97208.1"/>
    </source>
</evidence>
<keyword evidence="1" id="KW-0812">Transmembrane</keyword>
<keyword evidence="1" id="KW-1133">Transmembrane helix</keyword>
<organism evidence="2 3">
    <name type="scientific">Calocera viscosa (strain TUFC12733)</name>
    <dbReference type="NCBI Taxonomy" id="1330018"/>
    <lineage>
        <taxon>Eukaryota</taxon>
        <taxon>Fungi</taxon>
        <taxon>Dikarya</taxon>
        <taxon>Basidiomycota</taxon>
        <taxon>Agaricomycotina</taxon>
        <taxon>Dacrymycetes</taxon>
        <taxon>Dacrymycetales</taxon>
        <taxon>Dacrymycetaceae</taxon>
        <taxon>Calocera</taxon>
    </lineage>
</organism>
<reference evidence="2 3" key="1">
    <citation type="journal article" date="2016" name="Mol. Biol. Evol.">
        <title>Comparative Genomics of Early-Diverging Mushroom-Forming Fungi Provides Insights into the Origins of Lignocellulose Decay Capabilities.</title>
        <authorList>
            <person name="Nagy L.G."/>
            <person name="Riley R."/>
            <person name="Tritt A."/>
            <person name="Adam C."/>
            <person name="Daum C."/>
            <person name="Floudas D."/>
            <person name="Sun H."/>
            <person name="Yadav J.S."/>
            <person name="Pangilinan J."/>
            <person name="Larsson K.H."/>
            <person name="Matsuura K."/>
            <person name="Barry K."/>
            <person name="Labutti K."/>
            <person name="Kuo R."/>
            <person name="Ohm R.A."/>
            <person name="Bhattacharya S.S."/>
            <person name="Shirouzu T."/>
            <person name="Yoshinaga Y."/>
            <person name="Martin F.M."/>
            <person name="Grigoriev I.V."/>
            <person name="Hibbett D.S."/>
        </authorList>
    </citation>
    <scope>NUCLEOTIDE SEQUENCE [LARGE SCALE GENOMIC DNA]</scope>
    <source>
        <strain evidence="2 3">TUFC12733</strain>
    </source>
</reference>
<dbReference type="OrthoDB" id="3366475at2759"/>
<gene>
    <name evidence="2" type="ORF">CALVIDRAFT_536676</name>
</gene>
<evidence type="ECO:0000313" key="3">
    <source>
        <dbReference type="Proteomes" id="UP000076738"/>
    </source>
</evidence>